<dbReference type="EMBL" id="JAODUO010000018">
    <property type="protein sequence ID" value="KAK2193023.1"/>
    <property type="molecule type" value="Genomic_DNA"/>
</dbReference>
<keyword evidence="3" id="KW-1185">Reference proteome</keyword>
<gene>
    <name evidence="2" type="ORF">NP493_18g06013</name>
</gene>
<evidence type="ECO:0000313" key="3">
    <source>
        <dbReference type="Proteomes" id="UP001209878"/>
    </source>
</evidence>
<feature type="region of interest" description="Disordered" evidence="1">
    <location>
        <begin position="16"/>
        <end position="53"/>
    </location>
</feature>
<evidence type="ECO:0000313" key="2">
    <source>
        <dbReference type="EMBL" id="KAK2193023.1"/>
    </source>
</evidence>
<accession>A0AAD9PE20</accession>
<dbReference type="AlphaFoldDB" id="A0AAD9PE20"/>
<proteinExistence type="predicted"/>
<organism evidence="2 3">
    <name type="scientific">Ridgeia piscesae</name>
    <name type="common">Tubeworm</name>
    <dbReference type="NCBI Taxonomy" id="27915"/>
    <lineage>
        <taxon>Eukaryota</taxon>
        <taxon>Metazoa</taxon>
        <taxon>Spiralia</taxon>
        <taxon>Lophotrochozoa</taxon>
        <taxon>Annelida</taxon>
        <taxon>Polychaeta</taxon>
        <taxon>Sedentaria</taxon>
        <taxon>Canalipalpata</taxon>
        <taxon>Sabellida</taxon>
        <taxon>Siboglinidae</taxon>
        <taxon>Ridgeia</taxon>
    </lineage>
</organism>
<reference evidence="2" key="1">
    <citation type="journal article" date="2023" name="Mol. Biol. Evol.">
        <title>Third-Generation Sequencing Reveals the Adaptive Role of the Epigenome in Three Deep-Sea Polychaetes.</title>
        <authorList>
            <person name="Perez M."/>
            <person name="Aroh O."/>
            <person name="Sun Y."/>
            <person name="Lan Y."/>
            <person name="Juniper S.K."/>
            <person name="Young C.R."/>
            <person name="Angers B."/>
            <person name="Qian P.Y."/>
        </authorList>
    </citation>
    <scope>NUCLEOTIDE SEQUENCE</scope>
    <source>
        <strain evidence="2">R07B-5</strain>
    </source>
</reference>
<dbReference type="Proteomes" id="UP001209878">
    <property type="component" value="Unassembled WGS sequence"/>
</dbReference>
<name>A0AAD9PE20_RIDPI</name>
<sequence length="102" mass="11036">MLDCIVGSSRSATSLIAESSRSPPAPLLRQISPRSSPCADCASSSRKSAESPVNRLSMLSSSILKGNQRLSNYLCEHCSYVRIITLPIFHSWSAISLQLHSS</sequence>
<evidence type="ECO:0000256" key="1">
    <source>
        <dbReference type="SAM" id="MobiDB-lite"/>
    </source>
</evidence>
<protein>
    <submittedName>
        <fullName evidence="2">Uncharacterized protein</fullName>
    </submittedName>
</protein>
<comment type="caution">
    <text evidence="2">The sequence shown here is derived from an EMBL/GenBank/DDBJ whole genome shotgun (WGS) entry which is preliminary data.</text>
</comment>